<dbReference type="InterPro" id="IPR032823">
    <property type="entry name" value="BCA_ABC_TP_C"/>
</dbReference>
<keyword evidence="1" id="KW-0813">Transport</keyword>
<evidence type="ECO:0000259" key="4">
    <source>
        <dbReference type="PROSITE" id="PS50893"/>
    </source>
</evidence>
<keyword evidence="2" id="KW-0547">Nucleotide-binding</keyword>
<dbReference type="PANTHER" id="PTHR45772:SF1">
    <property type="entry name" value="ABC TRANSPORTER ATP-BINDING PROTEIN"/>
    <property type="match status" value="1"/>
</dbReference>
<dbReference type="Pfam" id="PF00005">
    <property type="entry name" value="ABC_tran"/>
    <property type="match status" value="1"/>
</dbReference>
<name>A0ABU2L7Y7_9ACTN</name>
<dbReference type="InterPro" id="IPR027417">
    <property type="entry name" value="P-loop_NTPase"/>
</dbReference>
<dbReference type="Pfam" id="PF12399">
    <property type="entry name" value="BCA_ABC_TP_C"/>
    <property type="match status" value="1"/>
</dbReference>
<dbReference type="Proteomes" id="UP001183388">
    <property type="component" value="Unassembled WGS sequence"/>
</dbReference>
<evidence type="ECO:0000256" key="1">
    <source>
        <dbReference type="ARBA" id="ARBA00022448"/>
    </source>
</evidence>
<dbReference type="Gene3D" id="3.40.50.300">
    <property type="entry name" value="P-loop containing nucleotide triphosphate hydrolases"/>
    <property type="match status" value="1"/>
</dbReference>
<dbReference type="EMBL" id="JAVREN010000011">
    <property type="protein sequence ID" value="MDT0307328.1"/>
    <property type="molecule type" value="Genomic_DNA"/>
</dbReference>
<dbReference type="RefSeq" id="WP_311630274.1">
    <property type="nucleotide sequence ID" value="NZ_JAVREN010000011.1"/>
</dbReference>
<feature type="domain" description="ABC transporter" evidence="4">
    <location>
        <begin position="7"/>
        <end position="236"/>
    </location>
</feature>
<gene>
    <name evidence="5" type="ORF">RM780_10175</name>
</gene>
<proteinExistence type="predicted"/>
<dbReference type="InterPro" id="IPR003593">
    <property type="entry name" value="AAA+_ATPase"/>
</dbReference>
<sequence length="239" mass="24900">MDRTSALSVERATVTFDGVTAVDDVTFSVPRGVTQAVIGPNGAGKTTLVNLVCGLEAGTGVIRLGDVAISGLRPDRRAAAGLARSFQTPILCPDLGVLDNIRVGAPRAAARDAARVRELLDALGIEAPPGAPVDTLTHRDRRLVEIARALLRGPSVLILDEPAAGLGQAEADSMMAAVVETVSATGGTIVIIEHNMDLISTWADRVLVLDRGRVLAEGTPREIRADAAVVEAYLGGEWS</sequence>
<dbReference type="InterPro" id="IPR003439">
    <property type="entry name" value="ABC_transporter-like_ATP-bd"/>
</dbReference>
<dbReference type="SMART" id="SM00382">
    <property type="entry name" value="AAA"/>
    <property type="match status" value="1"/>
</dbReference>
<reference evidence="6" key="1">
    <citation type="submission" date="2023-07" db="EMBL/GenBank/DDBJ databases">
        <title>30 novel species of actinomycetes from the DSMZ collection.</title>
        <authorList>
            <person name="Nouioui I."/>
        </authorList>
    </citation>
    <scope>NUCLEOTIDE SEQUENCE [LARGE SCALE GENOMIC DNA]</scope>
    <source>
        <strain evidence="6">DSM 44917</strain>
    </source>
</reference>
<dbReference type="InterPro" id="IPR051120">
    <property type="entry name" value="ABC_AA/LPS_Transport"/>
</dbReference>
<evidence type="ECO:0000256" key="2">
    <source>
        <dbReference type="ARBA" id="ARBA00022741"/>
    </source>
</evidence>
<dbReference type="SUPFAM" id="SSF52540">
    <property type="entry name" value="P-loop containing nucleoside triphosphate hydrolases"/>
    <property type="match status" value="1"/>
</dbReference>
<comment type="caution">
    <text evidence="5">The sequence shown here is derived from an EMBL/GenBank/DDBJ whole genome shotgun (WGS) entry which is preliminary data.</text>
</comment>
<dbReference type="PROSITE" id="PS50893">
    <property type="entry name" value="ABC_TRANSPORTER_2"/>
    <property type="match status" value="1"/>
</dbReference>
<organism evidence="5 6">
    <name type="scientific">Streptomyces boetiae</name>
    <dbReference type="NCBI Taxonomy" id="3075541"/>
    <lineage>
        <taxon>Bacteria</taxon>
        <taxon>Bacillati</taxon>
        <taxon>Actinomycetota</taxon>
        <taxon>Actinomycetes</taxon>
        <taxon>Kitasatosporales</taxon>
        <taxon>Streptomycetaceae</taxon>
        <taxon>Streptomyces</taxon>
    </lineage>
</organism>
<dbReference type="GO" id="GO:0005524">
    <property type="term" value="F:ATP binding"/>
    <property type="evidence" value="ECO:0007669"/>
    <property type="project" value="UniProtKB-KW"/>
</dbReference>
<keyword evidence="6" id="KW-1185">Reference proteome</keyword>
<protein>
    <submittedName>
        <fullName evidence="5">ATP-binding cassette domain-containing protein</fullName>
    </submittedName>
</protein>
<dbReference type="PANTHER" id="PTHR45772">
    <property type="entry name" value="CONSERVED COMPONENT OF ABC TRANSPORTER FOR NATURAL AMINO ACIDS-RELATED"/>
    <property type="match status" value="1"/>
</dbReference>
<evidence type="ECO:0000313" key="5">
    <source>
        <dbReference type="EMBL" id="MDT0307328.1"/>
    </source>
</evidence>
<accession>A0ABU2L7Y7</accession>
<evidence type="ECO:0000313" key="6">
    <source>
        <dbReference type="Proteomes" id="UP001183388"/>
    </source>
</evidence>
<evidence type="ECO:0000256" key="3">
    <source>
        <dbReference type="ARBA" id="ARBA00022840"/>
    </source>
</evidence>
<keyword evidence="3 5" id="KW-0067">ATP-binding</keyword>